<feature type="chain" id="PRO_5045130252" evidence="2">
    <location>
        <begin position="24"/>
        <end position="211"/>
    </location>
</feature>
<feature type="compositionally biased region" description="Polar residues" evidence="1">
    <location>
        <begin position="170"/>
        <end position="191"/>
    </location>
</feature>
<feature type="region of interest" description="Disordered" evidence="1">
    <location>
        <begin position="163"/>
        <end position="195"/>
    </location>
</feature>
<protein>
    <submittedName>
        <fullName evidence="3">Uncharacterized protein</fullName>
    </submittedName>
</protein>
<keyword evidence="2" id="KW-0732">Signal</keyword>
<name>A0ABR4AXW7_9LECA</name>
<dbReference type="Proteomes" id="UP001590951">
    <property type="component" value="Unassembled WGS sequence"/>
</dbReference>
<dbReference type="EMBL" id="JBHFEH010000046">
    <property type="protein sequence ID" value="KAL2050503.1"/>
    <property type="molecule type" value="Genomic_DNA"/>
</dbReference>
<evidence type="ECO:0000313" key="4">
    <source>
        <dbReference type="Proteomes" id="UP001590951"/>
    </source>
</evidence>
<accession>A0ABR4AXW7</accession>
<reference evidence="3 4" key="1">
    <citation type="submission" date="2024-09" db="EMBL/GenBank/DDBJ databases">
        <title>Rethinking Asexuality: The Enigmatic Case of Functional Sexual Genes in Lepraria (Stereocaulaceae).</title>
        <authorList>
            <person name="Doellman M."/>
            <person name="Sun Y."/>
            <person name="Barcenas-Pena A."/>
            <person name="Lumbsch H.T."/>
            <person name="Grewe F."/>
        </authorList>
    </citation>
    <scope>NUCLEOTIDE SEQUENCE [LARGE SCALE GENOMIC DNA]</scope>
    <source>
        <strain evidence="3 4">Grewe 0041</strain>
    </source>
</reference>
<proteinExistence type="predicted"/>
<keyword evidence="4" id="KW-1185">Reference proteome</keyword>
<gene>
    <name evidence="3" type="ORF">ABVK25_009172</name>
</gene>
<sequence>MLSHVLLVVFGLLQLLSSHLGEAIPLGHELVKRADINCQPIDPTSELHFADCFSTVQQMVDGKTRAEQNMLQWFGSTPAANVQFQTLSWESGSCIVRLESEEGIDQASSWSNVVTVALRIALFCVRNQIPSQQGDSYVDRRMSDPHASFFGPSLHVFIRPRASPPAVEGTESSGSNTQQVCPVKQPANTTEVPGCSWDTMSTANSYVGGGN</sequence>
<feature type="signal peptide" evidence="2">
    <location>
        <begin position="1"/>
        <end position="23"/>
    </location>
</feature>
<evidence type="ECO:0000256" key="2">
    <source>
        <dbReference type="SAM" id="SignalP"/>
    </source>
</evidence>
<evidence type="ECO:0000256" key="1">
    <source>
        <dbReference type="SAM" id="MobiDB-lite"/>
    </source>
</evidence>
<organism evidence="3 4">
    <name type="scientific">Lepraria finkii</name>
    <dbReference type="NCBI Taxonomy" id="1340010"/>
    <lineage>
        <taxon>Eukaryota</taxon>
        <taxon>Fungi</taxon>
        <taxon>Dikarya</taxon>
        <taxon>Ascomycota</taxon>
        <taxon>Pezizomycotina</taxon>
        <taxon>Lecanoromycetes</taxon>
        <taxon>OSLEUM clade</taxon>
        <taxon>Lecanoromycetidae</taxon>
        <taxon>Lecanorales</taxon>
        <taxon>Lecanorineae</taxon>
        <taxon>Stereocaulaceae</taxon>
        <taxon>Lepraria</taxon>
    </lineage>
</organism>
<comment type="caution">
    <text evidence="3">The sequence shown here is derived from an EMBL/GenBank/DDBJ whole genome shotgun (WGS) entry which is preliminary data.</text>
</comment>
<evidence type="ECO:0000313" key="3">
    <source>
        <dbReference type="EMBL" id="KAL2050503.1"/>
    </source>
</evidence>